<feature type="transmembrane region" description="Helical" evidence="5">
    <location>
        <begin position="6"/>
        <end position="26"/>
    </location>
</feature>
<dbReference type="Pfam" id="PF13564">
    <property type="entry name" value="DoxX_2"/>
    <property type="match status" value="1"/>
</dbReference>
<feature type="transmembrane region" description="Helical" evidence="5">
    <location>
        <begin position="38"/>
        <end position="56"/>
    </location>
</feature>
<keyword evidence="4 5" id="KW-0472">Membrane</keyword>
<dbReference type="Proteomes" id="UP000624703">
    <property type="component" value="Unassembled WGS sequence"/>
</dbReference>
<evidence type="ECO:0000313" key="6">
    <source>
        <dbReference type="EMBL" id="MBK1790860.1"/>
    </source>
</evidence>
<sequence length="105" mass="11098">MNIIIYSATILLALAGILKMVGIKPMVEQFAEFGLPKIAMRLIGLAEVAAAVGLWLPGLRQYAAGGMVLMMLGAIANHIKVKHPISQSFPAILVLVLCALIVAFG</sequence>
<evidence type="ECO:0000256" key="5">
    <source>
        <dbReference type="SAM" id="Phobius"/>
    </source>
</evidence>
<dbReference type="RefSeq" id="WP_200310883.1">
    <property type="nucleotide sequence ID" value="NZ_JAENIM010000034.1"/>
</dbReference>
<evidence type="ECO:0000313" key="7">
    <source>
        <dbReference type="Proteomes" id="UP000624703"/>
    </source>
</evidence>
<evidence type="ECO:0000256" key="4">
    <source>
        <dbReference type="ARBA" id="ARBA00023136"/>
    </source>
</evidence>
<comment type="subcellular location">
    <subcellularLocation>
        <location evidence="1">Membrane</location>
        <topology evidence="1">Multi-pass membrane protein</topology>
    </subcellularLocation>
</comment>
<reference evidence="6" key="1">
    <citation type="submission" date="2021-01" db="EMBL/GenBank/DDBJ databases">
        <title>Modified the classification status of verrucomicrobia.</title>
        <authorList>
            <person name="Feng X."/>
        </authorList>
    </citation>
    <scope>NUCLEOTIDE SEQUENCE</scope>
    <source>
        <strain evidence="6">_KCTC 22039</strain>
    </source>
</reference>
<evidence type="ECO:0000256" key="3">
    <source>
        <dbReference type="ARBA" id="ARBA00022989"/>
    </source>
</evidence>
<keyword evidence="7" id="KW-1185">Reference proteome</keyword>
<accession>A0A8J7SHL1</accession>
<dbReference type="EMBL" id="JAENIM010000034">
    <property type="protein sequence ID" value="MBK1790860.1"/>
    <property type="molecule type" value="Genomic_DNA"/>
</dbReference>
<dbReference type="AlphaFoldDB" id="A0A8J7SHL1"/>
<feature type="transmembrane region" description="Helical" evidence="5">
    <location>
        <begin position="88"/>
        <end position="104"/>
    </location>
</feature>
<proteinExistence type="predicted"/>
<evidence type="ECO:0000256" key="2">
    <source>
        <dbReference type="ARBA" id="ARBA00022692"/>
    </source>
</evidence>
<dbReference type="GO" id="GO:0016020">
    <property type="term" value="C:membrane"/>
    <property type="evidence" value="ECO:0007669"/>
    <property type="project" value="UniProtKB-SubCell"/>
</dbReference>
<comment type="caution">
    <text evidence="6">The sequence shown here is derived from an EMBL/GenBank/DDBJ whole genome shotgun (WGS) entry which is preliminary data.</text>
</comment>
<name>A0A8J7SHL1_9BACT</name>
<protein>
    <submittedName>
        <fullName evidence="6">DoxX family protein</fullName>
    </submittedName>
</protein>
<evidence type="ECO:0000256" key="1">
    <source>
        <dbReference type="ARBA" id="ARBA00004141"/>
    </source>
</evidence>
<gene>
    <name evidence="6" type="ORF">JIN82_06790</name>
</gene>
<keyword evidence="2 5" id="KW-0812">Transmembrane</keyword>
<keyword evidence="3 5" id="KW-1133">Transmembrane helix</keyword>
<organism evidence="6 7">
    <name type="scientific">Persicirhabdus sediminis</name>
    <dbReference type="NCBI Taxonomy" id="454144"/>
    <lineage>
        <taxon>Bacteria</taxon>
        <taxon>Pseudomonadati</taxon>
        <taxon>Verrucomicrobiota</taxon>
        <taxon>Verrucomicrobiia</taxon>
        <taxon>Verrucomicrobiales</taxon>
        <taxon>Verrucomicrobiaceae</taxon>
        <taxon>Persicirhabdus</taxon>
    </lineage>
</organism>
<dbReference type="InterPro" id="IPR032808">
    <property type="entry name" value="DoxX"/>
</dbReference>